<feature type="signal peptide" evidence="2">
    <location>
        <begin position="1"/>
        <end position="24"/>
    </location>
</feature>
<dbReference type="SUPFAM" id="SSF111388">
    <property type="entry name" value="Pollen allergen ole e 6"/>
    <property type="match status" value="1"/>
</dbReference>
<organism evidence="3 4">
    <name type="scientific">Trapa natans</name>
    <name type="common">Water chestnut</name>
    <dbReference type="NCBI Taxonomy" id="22666"/>
    <lineage>
        <taxon>Eukaryota</taxon>
        <taxon>Viridiplantae</taxon>
        <taxon>Streptophyta</taxon>
        <taxon>Embryophyta</taxon>
        <taxon>Tracheophyta</taxon>
        <taxon>Spermatophyta</taxon>
        <taxon>Magnoliopsida</taxon>
        <taxon>eudicotyledons</taxon>
        <taxon>Gunneridae</taxon>
        <taxon>Pentapetalae</taxon>
        <taxon>rosids</taxon>
        <taxon>malvids</taxon>
        <taxon>Myrtales</taxon>
        <taxon>Lythraceae</taxon>
        <taxon>Trapa</taxon>
    </lineage>
</organism>
<evidence type="ECO:0000313" key="4">
    <source>
        <dbReference type="Proteomes" id="UP001346149"/>
    </source>
</evidence>
<proteinExistence type="predicted"/>
<accession>A0AAN7RAK7</accession>
<comment type="caution">
    <text evidence="3">The sequence shown here is derived from an EMBL/GenBank/DDBJ whole genome shotgun (WGS) entry which is preliminary data.</text>
</comment>
<feature type="chain" id="PRO_5042962853" evidence="2">
    <location>
        <begin position="25"/>
        <end position="111"/>
    </location>
</feature>
<reference evidence="3 4" key="1">
    <citation type="journal article" date="2023" name="Hortic Res">
        <title>Pangenome of water caltrop reveals structural variations and asymmetric subgenome divergence after allopolyploidization.</title>
        <authorList>
            <person name="Zhang X."/>
            <person name="Chen Y."/>
            <person name="Wang L."/>
            <person name="Yuan Y."/>
            <person name="Fang M."/>
            <person name="Shi L."/>
            <person name="Lu R."/>
            <person name="Comes H.P."/>
            <person name="Ma Y."/>
            <person name="Chen Y."/>
            <person name="Huang G."/>
            <person name="Zhou Y."/>
            <person name="Zheng Z."/>
            <person name="Qiu Y."/>
        </authorList>
    </citation>
    <scope>NUCLEOTIDE SEQUENCE [LARGE SCALE GENOMIC DNA]</scope>
    <source>
        <strain evidence="3">F231</strain>
    </source>
</reference>
<dbReference type="AlphaFoldDB" id="A0AAN7RAK7"/>
<protein>
    <submittedName>
        <fullName evidence="3">Uncharacterized protein</fullName>
    </submittedName>
</protein>
<feature type="region of interest" description="Disordered" evidence="1">
    <location>
        <begin position="85"/>
        <end position="111"/>
    </location>
</feature>
<keyword evidence="4" id="KW-1185">Reference proteome</keyword>
<keyword evidence="2" id="KW-0732">Signal</keyword>
<gene>
    <name evidence="3" type="ORF">SAY86_012384</name>
</gene>
<name>A0AAN7RAK7_TRANT</name>
<dbReference type="InterPro" id="IPR036466">
    <property type="entry name" value="Pollen_allergen_ole-e-6_sf"/>
</dbReference>
<sequence>MASKIVVMLVACYTVAMLVHTMRAEIKLVEYGKCFADCHNNCQKNGNAKEFCNGKCDSDCMARMSTSNDAIHKVQDFSTARGRASGAGLVNTQPQMGAATQNAPRVNRKRK</sequence>
<dbReference type="Proteomes" id="UP001346149">
    <property type="component" value="Unassembled WGS sequence"/>
</dbReference>
<evidence type="ECO:0000256" key="1">
    <source>
        <dbReference type="SAM" id="MobiDB-lite"/>
    </source>
</evidence>
<evidence type="ECO:0000313" key="3">
    <source>
        <dbReference type="EMBL" id="KAK4794390.1"/>
    </source>
</evidence>
<feature type="compositionally biased region" description="Polar residues" evidence="1">
    <location>
        <begin position="90"/>
        <end position="104"/>
    </location>
</feature>
<dbReference type="Gene3D" id="1.10.287.720">
    <property type="entry name" value="Pollen allergen ole e 6"/>
    <property type="match status" value="1"/>
</dbReference>
<evidence type="ECO:0000256" key="2">
    <source>
        <dbReference type="SAM" id="SignalP"/>
    </source>
</evidence>
<dbReference type="EMBL" id="JAXQNO010000007">
    <property type="protein sequence ID" value="KAK4794390.1"/>
    <property type="molecule type" value="Genomic_DNA"/>
</dbReference>